<comment type="caution">
    <text evidence="1">The sequence shown here is derived from an EMBL/GenBank/DDBJ whole genome shotgun (WGS) entry which is preliminary data.</text>
</comment>
<accession>A0A532V2D0</accession>
<protein>
    <submittedName>
        <fullName evidence="1">Uncharacterized protein</fullName>
    </submittedName>
</protein>
<dbReference type="EMBL" id="NJBO01000014">
    <property type="protein sequence ID" value="TKJ41318.1"/>
    <property type="molecule type" value="Genomic_DNA"/>
</dbReference>
<name>A0A532V2D0_UNCT6</name>
<sequence>MADSILINGKIHDWTDVAIQLGGEPYTGITSINWSSKKEKELQYAAGSAPHGIGYGHRSYTVDFTMTLESAARFEATAHDESKDALEYAPFLITVAYADKKADAAGLITQVWNVIKSIEIHDVDVTDISESLDEGTKKIVRKYTAVAGKVIAK</sequence>
<proteinExistence type="predicted"/>
<reference evidence="1 2" key="1">
    <citation type="submission" date="2017-06" db="EMBL/GenBank/DDBJ databases">
        <title>Novel microbial phyla capable of carbon fixation and sulfur reduction in deep-sea sediments.</title>
        <authorList>
            <person name="Huang J."/>
            <person name="Baker B."/>
            <person name="Wang Y."/>
        </authorList>
    </citation>
    <scope>NUCLEOTIDE SEQUENCE [LARGE SCALE GENOMIC DNA]</scope>
    <source>
        <strain evidence="1">B3_TA06</strain>
    </source>
</reference>
<dbReference type="AlphaFoldDB" id="A0A532V2D0"/>
<evidence type="ECO:0000313" key="1">
    <source>
        <dbReference type="EMBL" id="TKJ41318.1"/>
    </source>
</evidence>
<evidence type="ECO:0000313" key="2">
    <source>
        <dbReference type="Proteomes" id="UP000317778"/>
    </source>
</evidence>
<gene>
    <name evidence="1" type="ORF">CEE36_08360</name>
</gene>
<dbReference type="Proteomes" id="UP000317778">
    <property type="component" value="Unassembled WGS sequence"/>
</dbReference>
<organism evidence="1 2">
    <name type="scientific">candidate division TA06 bacterium B3_TA06</name>
    <dbReference type="NCBI Taxonomy" id="2012487"/>
    <lineage>
        <taxon>Bacteria</taxon>
        <taxon>Bacteria division TA06</taxon>
    </lineage>
</organism>